<reference evidence="6 7" key="1">
    <citation type="submission" date="2024-02" db="EMBL/GenBank/DDBJ databases">
        <authorList>
            <person name="Vignale AGUSTIN F."/>
            <person name="Sosa J E."/>
            <person name="Modenutti C."/>
        </authorList>
    </citation>
    <scope>NUCLEOTIDE SEQUENCE [LARGE SCALE GENOMIC DNA]</scope>
</reference>
<evidence type="ECO:0008006" key="8">
    <source>
        <dbReference type="Google" id="ProtNLM"/>
    </source>
</evidence>
<dbReference type="AlphaFoldDB" id="A0ABC8QSM6"/>
<dbReference type="InterPro" id="IPR000490">
    <property type="entry name" value="Glyco_hydro_17"/>
</dbReference>
<keyword evidence="5" id="KW-0732">Signal</keyword>
<feature type="chain" id="PRO_5044772364" description="Glucan endo-1,3-beta-D-glucosidase" evidence="5">
    <location>
        <begin position="26"/>
        <end position="376"/>
    </location>
</feature>
<comment type="caution">
    <text evidence="6">The sequence shown here is derived from an EMBL/GenBank/DDBJ whole genome shotgun (WGS) entry which is preliminary data.</text>
</comment>
<dbReference type="PANTHER" id="PTHR32227">
    <property type="entry name" value="GLUCAN ENDO-1,3-BETA-GLUCOSIDASE BG1-RELATED-RELATED"/>
    <property type="match status" value="1"/>
</dbReference>
<dbReference type="EMBL" id="CAUOFW020000725">
    <property type="protein sequence ID" value="CAK9135721.1"/>
    <property type="molecule type" value="Genomic_DNA"/>
</dbReference>
<evidence type="ECO:0000313" key="6">
    <source>
        <dbReference type="EMBL" id="CAK9135721.1"/>
    </source>
</evidence>
<dbReference type="SUPFAM" id="SSF51445">
    <property type="entry name" value="(Trans)glycosidases"/>
    <property type="match status" value="1"/>
</dbReference>
<evidence type="ECO:0000313" key="7">
    <source>
        <dbReference type="Proteomes" id="UP001642360"/>
    </source>
</evidence>
<gene>
    <name evidence="6" type="ORF">ILEXP_LOCUS2683</name>
</gene>
<dbReference type="GO" id="GO:0016798">
    <property type="term" value="F:hydrolase activity, acting on glycosyl bonds"/>
    <property type="evidence" value="ECO:0007669"/>
    <property type="project" value="UniProtKB-KW"/>
</dbReference>
<evidence type="ECO:0000256" key="2">
    <source>
        <dbReference type="ARBA" id="ARBA00022801"/>
    </source>
</evidence>
<dbReference type="Gene3D" id="3.20.20.80">
    <property type="entry name" value="Glycosidases"/>
    <property type="match status" value="1"/>
</dbReference>
<evidence type="ECO:0000256" key="4">
    <source>
        <dbReference type="RuleBase" id="RU004335"/>
    </source>
</evidence>
<organism evidence="6 7">
    <name type="scientific">Ilex paraguariensis</name>
    <name type="common">yerba mate</name>
    <dbReference type="NCBI Taxonomy" id="185542"/>
    <lineage>
        <taxon>Eukaryota</taxon>
        <taxon>Viridiplantae</taxon>
        <taxon>Streptophyta</taxon>
        <taxon>Embryophyta</taxon>
        <taxon>Tracheophyta</taxon>
        <taxon>Spermatophyta</taxon>
        <taxon>Magnoliopsida</taxon>
        <taxon>eudicotyledons</taxon>
        <taxon>Gunneridae</taxon>
        <taxon>Pentapetalae</taxon>
        <taxon>asterids</taxon>
        <taxon>campanulids</taxon>
        <taxon>Aquifoliales</taxon>
        <taxon>Aquifoliaceae</taxon>
        <taxon>Ilex</taxon>
    </lineage>
</organism>
<keyword evidence="7" id="KW-1185">Reference proteome</keyword>
<keyword evidence="3" id="KW-0326">Glycosidase</keyword>
<accession>A0ABC8QSM6</accession>
<dbReference type="InterPro" id="IPR017853">
    <property type="entry name" value="GH"/>
</dbReference>
<evidence type="ECO:0000256" key="5">
    <source>
        <dbReference type="SAM" id="SignalP"/>
    </source>
</evidence>
<keyword evidence="2" id="KW-0378">Hydrolase</keyword>
<dbReference type="InterPro" id="IPR044965">
    <property type="entry name" value="Glyco_hydro_17_plant"/>
</dbReference>
<evidence type="ECO:0000256" key="3">
    <source>
        <dbReference type="ARBA" id="ARBA00023295"/>
    </source>
</evidence>
<sequence length="376" mass="41594">MTALPFKNLTLSLLTLSLFLHSTTSLPATTTIGVTYTPSPNLPPPEQVATALQSLHISAVSLPSPTPEVVRAFSYSNISLLLSIPNHLISSFATNRSAASLWLYTHVVPFYPRSHISTISVGNDAISTSSSYPTDLLPAMRNVHLSLRDLGIKNVAVSTTFSFIDVMTTSFPPSSAEFQEPIHELVLRPLLQFLEETNSSFLIKLYPYNVFKLNSEVPLGYALFQENPFNFRDDDLTGVRYRNLFDMMVDAVIAAMAVSGHENIPLIVTETGWPCSSDPNEAQAYTEMYLKGLISHLRSGLGTPLRKEGVAQTYIYQLFDDGDVKNGSERDPHWGILYPNLTMKYHIAFSDSERVHGNRGRIGMILGLLLGVLLLQ</sequence>
<evidence type="ECO:0000256" key="1">
    <source>
        <dbReference type="ARBA" id="ARBA00008773"/>
    </source>
</evidence>
<protein>
    <recommendedName>
        <fullName evidence="8">Glucan endo-1,3-beta-D-glucosidase</fullName>
    </recommendedName>
</protein>
<comment type="similarity">
    <text evidence="1 4">Belongs to the glycosyl hydrolase 17 family.</text>
</comment>
<name>A0ABC8QSM6_9AQUA</name>
<feature type="signal peptide" evidence="5">
    <location>
        <begin position="1"/>
        <end position="25"/>
    </location>
</feature>
<proteinExistence type="inferred from homology"/>
<dbReference type="Proteomes" id="UP001642360">
    <property type="component" value="Unassembled WGS sequence"/>
</dbReference>
<dbReference type="Pfam" id="PF00332">
    <property type="entry name" value="Glyco_hydro_17"/>
    <property type="match status" value="1"/>
</dbReference>